<feature type="transmembrane region" description="Helical" evidence="6">
    <location>
        <begin position="111"/>
        <end position="131"/>
    </location>
</feature>
<dbReference type="AlphaFoldDB" id="A0A3D9YZE2"/>
<dbReference type="GO" id="GO:0005886">
    <property type="term" value="C:plasma membrane"/>
    <property type="evidence" value="ECO:0007669"/>
    <property type="project" value="UniProtKB-SubCell"/>
</dbReference>
<evidence type="ECO:0000259" key="7">
    <source>
        <dbReference type="Pfam" id="PF09335"/>
    </source>
</evidence>
<dbReference type="PANTHER" id="PTHR42709:SF6">
    <property type="entry name" value="UNDECAPRENYL PHOSPHATE TRANSPORTER A"/>
    <property type="match status" value="1"/>
</dbReference>
<name>A0A3D9YZE2_9HYPH</name>
<gene>
    <name evidence="8" type="ORF">DES32_1774</name>
</gene>
<keyword evidence="4 6" id="KW-1133">Transmembrane helix</keyword>
<feature type="transmembrane region" description="Helical" evidence="6">
    <location>
        <begin position="56"/>
        <end position="75"/>
    </location>
</feature>
<feature type="transmembrane region" description="Helical" evidence="6">
    <location>
        <begin position="172"/>
        <end position="191"/>
    </location>
</feature>
<dbReference type="PANTHER" id="PTHR42709">
    <property type="entry name" value="ALKALINE PHOSPHATASE LIKE PROTEIN"/>
    <property type="match status" value="1"/>
</dbReference>
<comment type="caution">
    <text evidence="8">The sequence shown here is derived from an EMBL/GenBank/DDBJ whole genome shotgun (WGS) entry which is preliminary data.</text>
</comment>
<evidence type="ECO:0000256" key="1">
    <source>
        <dbReference type="ARBA" id="ARBA00004651"/>
    </source>
</evidence>
<feature type="domain" description="VTT" evidence="7">
    <location>
        <begin position="33"/>
        <end position="159"/>
    </location>
</feature>
<dbReference type="EMBL" id="QUMO01000002">
    <property type="protein sequence ID" value="REF88133.1"/>
    <property type="molecule type" value="Genomic_DNA"/>
</dbReference>
<feature type="transmembrane region" description="Helical" evidence="6">
    <location>
        <begin position="16"/>
        <end position="44"/>
    </location>
</feature>
<dbReference type="Proteomes" id="UP000256900">
    <property type="component" value="Unassembled WGS sequence"/>
</dbReference>
<keyword evidence="9" id="KW-1185">Reference proteome</keyword>
<keyword evidence="3 6" id="KW-0812">Transmembrane</keyword>
<dbReference type="RefSeq" id="WP_245411231.1">
    <property type="nucleotide sequence ID" value="NZ_CP025086.1"/>
</dbReference>
<proteinExistence type="predicted"/>
<evidence type="ECO:0000256" key="6">
    <source>
        <dbReference type="SAM" id="Phobius"/>
    </source>
</evidence>
<dbReference type="InterPro" id="IPR032816">
    <property type="entry name" value="VTT_dom"/>
</dbReference>
<sequence>MFFGIDFHPLIARHGYAVVFIVVLLEGAGSPLPGETALVLAAVYAGATGRLDIATVLLVAIAGGIIGGTGGYWIGRSVGREFLGKYGGWIGLTENRLALGRHLFQSHGGKIVFFGRFVAVLRVVAALLAGLNHYDFRLFFLFNAAGVVAWAVIMGLGGYFFGDAMTRVSGPLGILGLAFALGVVLAFFIILRQQERKFENRLSDEALAEDKDEPELESTDHS</sequence>
<protein>
    <submittedName>
        <fullName evidence="8">Membrane protein DedA with SNARE-associated domain</fullName>
    </submittedName>
</protein>
<reference evidence="8 9" key="1">
    <citation type="submission" date="2018-08" db="EMBL/GenBank/DDBJ databases">
        <title>Genomic Encyclopedia of Type Strains, Phase IV (KMG-IV): sequencing the most valuable type-strain genomes for metagenomic binning, comparative biology and taxonomic classification.</title>
        <authorList>
            <person name="Goeker M."/>
        </authorList>
    </citation>
    <scope>NUCLEOTIDE SEQUENCE [LARGE SCALE GENOMIC DNA]</scope>
    <source>
        <strain evidence="8 9">BW863</strain>
    </source>
</reference>
<organism evidence="8 9">
    <name type="scientific">Methylovirgula ligni</name>
    <dbReference type="NCBI Taxonomy" id="569860"/>
    <lineage>
        <taxon>Bacteria</taxon>
        <taxon>Pseudomonadati</taxon>
        <taxon>Pseudomonadota</taxon>
        <taxon>Alphaproteobacteria</taxon>
        <taxon>Hyphomicrobiales</taxon>
        <taxon>Beijerinckiaceae</taxon>
        <taxon>Methylovirgula</taxon>
    </lineage>
</organism>
<evidence type="ECO:0000256" key="4">
    <source>
        <dbReference type="ARBA" id="ARBA00022989"/>
    </source>
</evidence>
<dbReference type="Pfam" id="PF09335">
    <property type="entry name" value="VTT_dom"/>
    <property type="match status" value="1"/>
</dbReference>
<evidence type="ECO:0000256" key="3">
    <source>
        <dbReference type="ARBA" id="ARBA00022692"/>
    </source>
</evidence>
<keyword evidence="5 6" id="KW-0472">Membrane</keyword>
<comment type="subcellular location">
    <subcellularLocation>
        <location evidence="1">Cell membrane</location>
        <topology evidence="1">Multi-pass membrane protein</topology>
    </subcellularLocation>
</comment>
<dbReference type="InterPro" id="IPR051311">
    <property type="entry name" value="DedA_domain"/>
</dbReference>
<evidence type="ECO:0000256" key="2">
    <source>
        <dbReference type="ARBA" id="ARBA00022475"/>
    </source>
</evidence>
<evidence type="ECO:0000313" key="8">
    <source>
        <dbReference type="EMBL" id="REF88133.1"/>
    </source>
</evidence>
<feature type="transmembrane region" description="Helical" evidence="6">
    <location>
        <begin position="138"/>
        <end position="160"/>
    </location>
</feature>
<keyword evidence="2" id="KW-1003">Cell membrane</keyword>
<evidence type="ECO:0000256" key="5">
    <source>
        <dbReference type="ARBA" id="ARBA00023136"/>
    </source>
</evidence>
<accession>A0A3D9YZE2</accession>
<evidence type="ECO:0000313" key="9">
    <source>
        <dbReference type="Proteomes" id="UP000256900"/>
    </source>
</evidence>